<dbReference type="InterPro" id="IPR000782">
    <property type="entry name" value="FAS1_domain"/>
</dbReference>
<evidence type="ECO:0000256" key="1">
    <source>
        <dbReference type="ARBA" id="ARBA00004609"/>
    </source>
</evidence>
<protein>
    <recommendedName>
        <fullName evidence="14">FAS1 domain-containing protein</fullName>
    </recommendedName>
</protein>
<keyword evidence="10" id="KW-0449">Lipoprotein</keyword>
<dbReference type="Proteomes" id="UP001443914">
    <property type="component" value="Unassembled WGS sequence"/>
</dbReference>
<keyword evidence="5 13" id="KW-0732">Signal</keyword>
<keyword evidence="16" id="KW-1185">Reference proteome</keyword>
<dbReference type="Pfam" id="PF02469">
    <property type="entry name" value="Fasciclin"/>
    <property type="match status" value="2"/>
</dbReference>
<keyword evidence="6" id="KW-0677">Repeat</keyword>
<feature type="compositionally biased region" description="Pro residues" evidence="12">
    <location>
        <begin position="359"/>
        <end position="368"/>
    </location>
</feature>
<gene>
    <name evidence="15" type="ORF">RND81_02G114600</name>
</gene>
<evidence type="ECO:0000256" key="3">
    <source>
        <dbReference type="ARBA" id="ARBA00022475"/>
    </source>
</evidence>
<dbReference type="Gene3D" id="2.30.180.10">
    <property type="entry name" value="FAS1 domain"/>
    <property type="match status" value="2"/>
</dbReference>
<feature type="domain" description="FAS1" evidence="14">
    <location>
        <begin position="23"/>
        <end position="191"/>
    </location>
</feature>
<dbReference type="AlphaFoldDB" id="A0AAW1MSQ9"/>
<evidence type="ECO:0000259" key="14">
    <source>
        <dbReference type="PROSITE" id="PS50213"/>
    </source>
</evidence>
<evidence type="ECO:0000256" key="5">
    <source>
        <dbReference type="ARBA" id="ARBA00022729"/>
    </source>
</evidence>
<dbReference type="PROSITE" id="PS50213">
    <property type="entry name" value="FAS1"/>
    <property type="match status" value="2"/>
</dbReference>
<evidence type="ECO:0000256" key="4">
    <source>
        <dbReference type="ARBA" id="ARBA00022622"/>
    </source>
</evidence>
<dbReference type="InterPro" id="IPR033254">
    <property type="entry name" value="Plant_FLA"/>
</dbReference>
<evidence type="ECO:0000313" key="15">
    <source>
        <dbReference type="EMBL" id="KAK9749276.1"/>
    </source>
</evidence>
<comment type="caution">
    <text evidence="15">The sequence shown here is derived from an EMBL/GenBank/DDBJ whole genome shotgun (WGS) entry which is preliminary data.</text>
</comment>
<keyword evidence="4" id="KW-0336">GPI-anchor</keyword>
<evidence type="ECO:0000256" key="12">
    <source>
        <dbReference type="SAM" id="MobiDB-lite"/>
    </source>
</evidence>
<keyword evidence="9" id="KW-0325">Glycoprotein</keyword>
<dbReference type="PANTHER" id="PTHR32382">
    <property type="entry name" value="FASCICLIN-LIKE ARABINOGALACTAN PROTEIN"/>
    <property type="match status" value="1"/>
</dbReference>
<reference evidence="15" key="1">
    <citation type="submission" date="2024-03" db="EMBL/GenBank/DDBJ databases">
        <title>WGS assembly of Saponaria officinalis var. Norfolk2.</title>
        <authorList>
            <person name="Jenkins J."/>
            <person name="Shu S."/>
            <person name="Grimwood J."/>
            <person name="Barry K."/>
            <person name="Goodstein D."/>
            <person name="Schmutz J."/>
            <person name="Leebens-Mack J."/>
            <person name="Osbourn A."/>
        </authorList>
    </citation>
    <scope>NUCLEOTIDE SEQUENCE [LARGE SCALE GENOMIC DNA]</scope>
    <source>
        <strain evidence="15">JIC</strain>
    </source>
</reference>
<dbReference type="PANTHER" id="PTHR32382:SF5">
    <property type="entry name" value="FASCICLIN-LIKE ARABINOGALACTAN PROTEIN 8"/>
    <property type="match status" value="1"/>
</dbReference>
<sequence>MSTKPLNLLTLLLLLTITYHATAHNITQILDSDPNLSLFNSYLSRTKLADDINSRTTVTVLAVTNSAMSALTSATSSLSAIKNILSLHVLLDYYDAKKLHGIKDGTVITTTLYQTTGQAHSQVGQLNITDAKGGVVKFGSAQPGAKLGPTYVKEIKQIPFTISVVEISAPIIVPELLTSGSGDVNITGVLDKAGCKTFAALITSSGVLKAYEDQMKSDKGITIFAPNDEAFKAKGVPDLSKLSNAEAVSLLQFHALASYAPIGTLKSSKGDLQTLAPAGKYGLTTSTAGDSVTLHTGVDSSRIATTLLDATPVAIYSVDSVLLPVALFGMSPSPAPAPESDTPTPAPAPTPTAETPTPAASPPAPPMESPSDAPSSDANSPEKAADEKSKNSAGDGNAPLLMVVIVSVASLVISVLH</sequence>
<feature type="region of interest" description="Disordered" evidence="12">
    <location>
        <begin position="334"/>
        <end position="396"/>
    </location>
</feature>
<evidence type="ECO:0000256" key="2">
    <source>
        <dbReference type="ARBA" id="ARBA00007843"/>
    </source>
</evidence>
<comment type="similarity">
    <text evidence="2">Belongs to the fasciclin-like AGP family.</text>
</comment>
<dbReference type="GO" id="GO:0098552">
    <property type="term" value="C:side of membrane"/>
    <property type="evidence" value="ECO:0007669"/>
    <property type="project" value="UniProtKB-KW"/>
</dbReference>
<proteinExistence type="inferred from homology"/>
<keyword evidence="7" id="KW-0654">Proteoglycan</keyword>
<dbReference type="FunFam" id="2.30.180.10:FF:000010">
    <property type="entry name" value="Fasciclin-like arabinogalactan protein 2"/>
    <property type="match status" value="1"/>
</dbReference>
<comment type="function">
    <text evidence="11">May be a cell surface adhesion protein.</text>
</comment>
<feature type="signal peptide" evidence="13">
    <location>
        <begin position="1"/>
        <end position="23"/>
    </location>
</feature>
<dbReference type="GO" id="GO:0005886">
    <property type="term" value="C:plasma membrane"/>
    <property type="evidence" value="ECO:0007669"/>
    <property type="project" value="UniProtKB-SubCell"/>
</dbReference>
<evidence type="ECO:0000256" key="9">
    <source>
        <dbReference type="ARBA" id="ARBA00023180"/>
    </source>
</evidence>
<evidence type="ECO:0000256" key="13">
    <source>
        <dbReference type="SAM" id="SignalP"/>
    </source>
</evidence>
<accession>A0AAW1MSQ9</accession>
<keyword evidence="8" id="KW-0472">Membrane</keyword>
<name>A0AAW1MSQ9_SAPOF</name>
<evidence type="ECO:0000313" key="16">
    <source>
        <dbReference type="Proteomes" id="UP001443914"/>
    </source>
</evidence>
<evidence type="ECO:0000256" key="11">
    <source>
        <dbReference type="ARBA" id="ARBA00024686"/>
    </source>
</evidence>
<dbReference type="InterPro" id="IPR036378">
    <property type="entry name" value="FAS1_dom_sf"/>
</dbReference>
<evidence type="ECO:0000256" key="6">
    <source>
        <dbReference type="ARBA" id="ARBA00022737"/>
    </source>
</evidence>
<feature type="compositionally biased region" description="Low complexity" evidence="12">
    <location>
        <begin position="369"/>
        <end position="381"/>
    </location>
</feature>
<keyword evidence="3" id="KW-1003">Cell membrane</keyword>
<evidence type="ECO:0000256" key="7">
    <source>
        <dbReference type="ARBA" id="ARBA00022974"/>
    </source>
</evidence>
<feature type="domain" description="FAS1" evidence="14">
    <location>
        <begin position="182"/>
        <end position="322"/>
    </location>
</feature>
<feature type="chain" id="PRO_5043441436" description="FAS1 domain-containing protein" evidence="13">
    <location>
        <begin position="24"/>
        <end position="417"/>
    </location>
</feature>
<dbReference type="EMBL" id="JBDFQZ010000002">
    <property type="protein sequence ID" value="KAK9749276.1"/>
    <property type="molecule type" value="Genomic_DNA"/>
</dbReference>
<dbReference type="SMART" id="SM00554">
    <property type="entry name" value="FAS1"/>
    <property type="match status" value="1"/>
</dbReference>
<evidence type="ECO:0000256" key="10">
    <source>
        <dbReference type="ARBA" id="ARBA00023288"/>
    </source>
</evidence>
<dbReference type="FunFam" id="2.30.180.10:FF:000008">
    <property type="entry name" value="Fasciclin-like arabinogalactan protein 10"/>
    <property type="match status" value="1"/>
</dbReference>
<evidence type="ECO:0000256" key="8">
    <source>
        <dbReference type="ARBA" id="ARBA00023136"/>
    </source>
</evidence>
<comment type="subcellular location">
    <subcellularLocation>
        <location evidence="1">Cell membrane</location>
        <topology evidence="1">Lipid-anchor</topology>
        <topology evidence="1">GPI-anchor</topology>
    </subcellularLocation>
</comment>
<dbReference type="SUPFAM" id="SSF82153">
    <property type="entry name" value="FAS1 domain"/>
    <property type="match status" value="2"/>
</dbReference>
<organism evidence="15 16">
    <name type="scientific">Saponaria officinalis</name>
    <name type="common">Common soapwort</name>
    <name type="synonym">Lychnis saponaria</name>
    <dbReference type="NCBI Taxonomy" id="3572"/>
    <lineage>
        <taxon>Eukaryota</taxon>
        <taxon>Viridiplantae</taxon>
        <taxon>Streptophyta</taxon>
        <taxon>Embryophyta</taxon>
        <taxon>Tracheophyta</taxon>
        <taxon>Spermatophyta</taxon>
        <taxon>Magnoliopsida</taxon>
        <taxon>eudicotyledons</taxon>
        <taxon>Gunneridae</taxon>
        <taxon>Pentapetalae</taxon>
        <taxon>Caryophyllales</taxon>
        <taxon>Caryophyllaceae</taxon>
        <taxon>Caryophylleae</taxon>
        <taxon>Saponaria</taxon>
    </lineage>
</organism>